<keyword evidence="1" id="KW-0862">Zinc</keyword>
<dbReference type="PANTHER" id="PTHR42912:SF45">
    <property type="entry name" value="23S RRNA (GUANINE(745)-N(1))-METHYLTRANSFERASE"/>
    <property type="match status" value="1"/>
</dbReference>
<evidence type="ECO:0000259" key="4">
    <source>
        <dbReference type="Pfam" id="PF21302"/>
    </source>
</evidence>
<dbReference type="CDD" id="cd02440">
    <property type="entry name" value="AdoMet_MTases"/>
    <property type="match status" value="1"/>
</dbReference>
<keyword evidence="5" id="KW-0808">Transferase</keyword>
<reference evidence="5" key="1">
    <citation type="submission" date="2020-10" db="EMBL/GenBank/DDBJ databases">
        <authorList>
            <person name="Gilroy R."/>
        </authorList>
    </citation>
    <scope>NUCLEOTIDE SEQUENCE</scope>
    <source>
        <strain evidence="5">ChiSjej1B19-7085</strain>
    </source>
</reference>
<dbReference type="InterPro" id="IPR048647">
    <property type="entry name" value="RlmA_N"/>
</dbReference>
<dbReference type="Proteomes" id="UP000886785">
    <property type="component" value="Unassembled WGS sequence"/>
</dbReference>
<feature type="domain" description="Methyltransferase" evidence="3">
    <location>
        <begin position="117"/>
        <end position="218"/>
    </location>
</feature>
<evidence type="ECO:0000256" key="2">
    <source>
        <dbReference type="PIRSR" id="PIRSR018249-2"/>
    </source>
</evidence>
<evidence type="ECO:0000259" key="3">
    <source>
        <dbReference type="Pfam" id="PF13847"/>
    </source>
</evidence>
<name>A0A9D1DQ25_9FIRM</name>
<dbReference type="SUPFAM" id="SSF53335">
    <property type="entry name" value="S-adenosyl-L-methionine-dependent methyltransferases"/>
    <property type="match status" value="1"/>
</dbReference>
<gene>
    <name evidence="5" type="ORF">IAA54_03855</name>
</gene>
<organism evidence="5 6">
    <name type="scientific">Candidatus Gallacutalibacter pullicola</name>
    <dbReference type="NCBI Taxonomy" id="2840830"/>
    <lineage>
        <taxon>Bacteria</taxon>
        <taxon>Bacillati</taxon>
        <taxon>Bacillota</taxon>
        <taxon>Clostridia</taxon>
        <taxon>Eubacteriales</taxon>
        <taxon>Candidatus Gallacutalibacter</taxon>
    </lineage>
</organism>
<evidence type="ECO:0000256" key="1">
    <source>
        <dbReference type="PIRSR" id="PIRSR018249-1"/>
    </source>
</evidence>
<dbReference type="EMBL" id="DVHF01000044">
    <property type="protein sequence ID" value="HIR56779.1"/>
    <property type="molecule type" value="Genomic_DNA"/>
</dbReference>
<dbReference type="GO" id="GO:0008168">
    <property type="term" value="F:methyltransferase activity"/>
    <property type="evidence" value="ECO:0007669"/>
    <property type="project" value="UniProtKB-KW"/>
</dbReference>
<feature type="binding site" evidence="1">
    <location>
        <position position="36"/>
    </location>
    <ligand>
        <name>Zn(2+)</name>
        <dbReference type="ChEBI" id="CHEBI:29105"/>
    </ligand>
</feature>
<dbReference type="GO" id="GO:0032259">
    <property type="term" value="P:methylation"/>
    <property type="evidence" value="ECO:0007669"/>
    <property type="project" value="UniProtKB-KW"/>
</dbReference>
<accession>A0A9D1DQ25</accession>
<dbReference type="PIRSF" id="PIRSF018249">
    <property type="entry name" value="MyrA_prd"/>
    <property type="match status" value="1"/>
</dbReference>
<feature type="domain" description="23S rRNA (guanine(745)-N(1))-methyltransferase N-terminal" evidence="4">
    <location>
        <begin position="31"/>
        <end position="73"/>
    </location>
</feature>
<reference evidence="5" key="2">
    <citation type="journal article" date="2021" name="PeerJ">
        <title>Extensive microbial diversity within the chicken gut microbiome revealed by metagenomics and culture.</title>
        <authorList>
            <person name="Gilroy R."/>
            <person name="Ravi A."/>
            <person name="Getino M."/>
            <person name="Pursley I."/>
            <person name="Horton D.L."/>
            <person name="Alikhan N.F."/>
            <person name="Baker D."/>
            <person name="Gharbi K."/>
            <person name="Hall N."/>
            <person name="Watson M."/>
            <person name="Adriaenssens E.M."/>
            <person name="Foster-Nyarko E."/>
            <person name="Jarju S."/>
            <person name="Secka A."/>
            <person name="Antonio M."/>
            <person name="Oren A."/>
            <person name="Chaudhuri R.R."/>
            <person name="La Ragione R."/>
            <person name="Hildebrand F."/>
            <person name="Pallen M.J."/>
        </authorList>
    </citation>
    <scope>NUCLEOTIDE SEQUENCE</scope>
    <source>
        <strain evidence="5">ChiSjej1B19-7085</strain>
    </source>
</reference>
<dbReference type="PANTHER" id="PTHR42912">
    <property type="entry name" value="METHYLTRANSFERASE"/>
    <property type="match status" value="1"/>
</dbReference>
<comment type="caution">
    <text evidence="5">The sequence shown here is derived from an EMBL/GenBank/DDBJ whole genome shotgun (WGS) entry which is preliminary data.</text>
</comment>
<dbReference type="InterPro" id="IPR016718">
    <property type="entry name" value="rRNA_m1G-MeTrfase_A_prd"/>
</dbReference>
<feature type="binding site" evidence="1">
    <location>
        <position position="49"/>
    </location>
    <ligand>
        <name>Zn(2+)</name>
        <dbReference type="ChEBI" id="CHEBI:29105"/>
    </ligand>
</feature>
<sequence>MPSTCSCRWLRTPTSAKRGTTPRGDTLNSLFCCPICGAPLFRGEKAYRCPAGHSFDISAEGYVHLLPPNRMHAKIPGDNKQMVAARRAFLDAGHYQLFSDVLNDLAAHLLSGADRPARILDSGCGEGYYTGRLRDSLTGRGISAEVAGFDISKFAVKAAAKRYKGIEFAVASSFHIPAAAQSFDAIINVFAPIEPGELARVLRPGGVFLYAVPSARHLYGLKQILYDRPYENEEKDVVYPGFRLEGRVPVRGTLELDDRAMIDALFSMTPYYWKTPVDGSARLRETARLDTEIGFDFLIYRRNTP</sequence>
<protein>
    <submittedName>
        <fullName evidence="5">Methyltransferase domain-containing protein</fullName>
    </submittedName>
</protein>
<keyword evidence="2" id="KW-0949">S-adenosyl-L-methionine</keyword>
<dbReference type="InterPro" id="IPR029063">
    <property type="entry name" value="SAM-dependent_MTases_sf"/>
</dbReference>
<feature type="binding site" evidence="2">
    <location>
        <begin position="126"/>
        <end position="127"/>
    </location>
    <ligand>
        <name>S-adenosyl-L-methionine</name>
        <dbReference type="ChEBI" id="CHEBI:59789"/>
    </ligand>
</feature>
<feature type="binding site" evidence="1">
    <location>
        <position position="53"/>
    </location>
    <ligand>
        <name>Zn(2+)</name>
        <dbReference type="ChEBI" id="CHEBI:29105"/>
    </ligand>
</feature>
<keyword evidence="5" id="KW-0489">Methyltransferase</keyword>
<evidence type="ECO:0000313" key="6">
    <source>
        <dbReference type="Proteomes" id="UP000886785"/>
    </source>
</evidence>
<dbReference type="GO" id="GO:0046872">
    <property type="term" value="F:metal ion binding"/>
    <property type="evidence" value="ECO:0007669"/>
    <property type="project" value="UniProtKB-KW"/>
</dbReference>
<dbReference type="InterPro" id="IPR025714">
    <property type="entry name" value="Methyltranfer_dom"/>
</dbReference>
<feature type="binding site" evidence="2">
    <location>
        <position position="95"/>
    </location>
    <ligand>
        <name>S-adenosyl-L-methionine</name>
        <dbReference type="ChEBI" id="CHEBI:59789"/>
    </ligand>
</feature>
<dbReference type="Pfam" id="PF21302">
    <property type="entry name" value="Zn_ribbon_RlmA"/>
    <property type="match status" value="1"/>
</dbReference>
<dbReference type="Gene3D" id="3.40.50.150">
    <property type="entry name" value="Vaccinia Virus protein VP39"/>
    <property type="match status" value="1"/>
</dbReference>
<proteinExistence type="predicted"/>
<feature type="binding site" evidence="2">
    <location>
        <position position="217"/>
    </location>
    <ligand>
        <name>S-adenosyl-L-methionine</name>
        <dbReference type="ChEBI" id="CHEBI:59789"/>
    </ligand>
</feature>
<dbReference type="Pfam" id="PF13847">
    <property type="entry name" value="Methyltransf_31"/>
    <property type="match status" value="1"/>
</dbReference>
<dbReference type="InterPro" id="IPR050508">
    <property type="entry name" value="Methyltransf_Superfamily"/>
</dbReference>
<feature type="binding site" evidence="1">
    <location>
        <position position="33"/>
    </location>
    <ligand>
        <name>Zn(2+)</name>
        <dbReference type="ChEBI" id="CHEBI:29105"/>
    </ligand>
</feature>
<keyword evidence="1" id="KW-0479">Metal-binding</keyword>
<dbReference type="AlphaFoldDB" id="A0A9D1DQ25"/>
<evidence type="ECO:0000313" key="5">
    <source>
        <dbReference type="EMBL" id="HIR56779.1"/>
    </source>
</evidence>